<proteinExistence type="predicted"/>
<evidence type="ECO:0000256" key="1">
    <source>
        <dbReference type="SAM" id="MobiDB-lite"/>
    </source>
</evidence>
<feature type="compositionally biased region" description="Basic and acidic residues" evidence="1">
    <location>
        <begin position="13"/>
        <end position="35"/>
    </location>
</feature>
<evidence type="ECO:0000313" key="2">
    <source>
        <dbReference type="EMBL" id="GAA4375092.1"/>
    </source>
</evidence>
<dbReference type="Proteomes" id="UP001500454">
    <property type="component" value="Unassembled WGS sequence"/>
</dbReference>
<gene>
    <name evidence="2" type="ORF">GCM10023186_07380</name>
</gene>
<reference evidence="3" key="1">
    <citation type="journal article" date="2019" name="Int. J. Syst. Evol. Microbiol.">
        <title>The Global Catalogue of Microorganisms (GCM) 10K type strain sequencing project: providing services to taxonomists for standard genome sequencing and annotation.</title>
        <authorList>
            <consortium name="The Broad Institute Genomics Platform"/>
            <consortium name="The Broad Institute Genome Sequencing Center for Infectious Disease"/>
            <person name="Wu L."/>
            <person name="Ma J."/>
        </authorList>
    </citation>
    <scope>NUCLEOTIDE SEQUENCE [LARGE SCALE GENOMIC DNA]</scope>
    <source>
        <strain evidence="3">JCM 17924</strain>
    </source>
</reference>
<keyword evidence="3" id="KW-1185">Reference proteome</keyword>
<dbReference type="RefSeq" id="WP_345221513.1">
    <property type="nucleotide sequence ID" value="NZ_BAABHA010000002.1"/>
</dbReference>
<accession>A0ABP8IV56</accession>
<feature type="region of interest" description="Disordered" evidence="1">
    <location>
        <begin position="1"/>
        <end position="123"/>
    </location>
</feature>
<name>A0ABP8IV56_9BACT</name>
<feature type="compositionally biased region" description="Low complexity" evidence="1">
    <location>
        <begin position="61"/>
        <end position="75"/>
    </location>
</feature>
<dbReference type="EMBL" id="BAABHA010000002">
    <property type="protein sequence ID" value="GAA4375092.1"/>
    <property type="molecule type" value="Genomic_DNA"/>
</dbReference>
<sequence length="123" mass="13365">MTTHHQNPDEFSELNKAETPENIRRGAEAANRPEGRPGQPADPNAHAQHQNSPNYGDFGHAAPAAGSTPAAETPESFQPRYGQETPPTDVDQTKRGDARFRHSGTQNIETNEPANPHHGPESE</sequence>
<organism evidence="2 3">
    <name type="scientific">Hymenobacter koreensis</name>
    <dbReference type="NCBI Taxonomy" id="1084523"/>
    <lineage>
        <taxon>Bacteria</taxon>
        <taxon>Pseudomonadati</taxon>
        <taxon>Bacteroidota</taxon>
        <taxon>Cytophagia</taxon>
        <taxon>Cytophagales</taxon>
        <taxon>Hymenobacteraceae</taxon>
        <taxon>Hymenobacter</taxon>
    </lineage>
</organism>
<feature type="compositionally biased region" description="Polar residues" evidence="1">
    <location>
        <begin position="103"/>
        <end position="113"/>
    </location>
</feature>
<feature type="compositionally biased region" description="Basic and acidic residues" evidence="1">
    <location>
        <begin position="91"/>
        <end position="100"/>
    </location>
</feature>
<protein>
    <submittedName>
        <fullName evidence="2">Uncharacterized protein</fullName>
    </submittedName>
</protein>
<comment type="caution">
    <text evidence="2">The sequence shown here is derived from an EMBL/GenBank/DDBJ whole genome shotgun (WGS) entry which is preliminary data.</text>
</comment>
<evidence type="ECO:0000313" key="3">
    <source>
        <dbReference type="Proteomes" id="UP001500454"/>
    </source>
</evidence>